<dbReference type="RefSeq" id="XP_022234956.1">
    <property type="nucleotide sequence ID" value="XM_022379248.1"/>
</dbReference>
<dbReference type="Proteomes" id="UP000694941">
    <property type="component" value="Unplaced"/>
</dbReference>
<evidence type="ECO:0000256" key="1">
    <source>
        <dbReference type="ARBA" id="ARBA00001946"/>
    </source>
</evidence>
<evidence type="ECO:0000256" key="8">
    <source>
        <dbReference type="ARBA" id="ARBA00022516"/>
    </source>
</evidence>
<evidence type="ECO:0000256" key="2">
    <source>
        <dbReference type="ARBA" id="ARBA00004443"/>
    </source>
</evidence>
<dbReference type="PANTHER" id="PTHR13619">
    <property type="entry name" value="PHOSPHATIDATE CYTIDYLYLTRANSFERASE, MITOCHONDRIAL"/>
    <property type="match status" value="1"/>
</dbReference>
<evidence type="ECO:0000313" key="20">
    <source>
        <dbReference type="Proteomes" id="UP000694941"/>
    </source>
</evidence>
<dbReference type="Pfam" id="PF09139">
    <property type="entry name" value="Tam41_Mmp37"/>
    <property type="match status" value="1"/>
</dbReference>
<evidence type="ECO:0000313" key="21">
    <source>
        <dbReference type="RefSeq" id="XP_022234956.1"/>
    </source>
</evidence>
<comment type="subcellular location">
    <subcellularLocation>
        <location evidence="2">Mitochondrion inner membrane</location>
        <topology evidence="2">Peripheral membrane protein</topology>
        <orientation evidence="2">Matrix side</orientation>
    </subcellularLocation>
</comment>
<dbReference type="PANTHER" id="PTHR13619:SF0">
    <property type="entry name" value="PHOSPHATIDATE CYTIDYLYLTRANSFERASE, MITOCHONDRIAL"/>
    <property type="match status" value="1"/>
</dbReference>
<evidence type="ECO:0000256" key="6">
    <source>
        <dbReference type="ARBA" id="ARBA00012487"/>
    </source>
</evidence>
<evidence type="ECO:0000256" key="5">
    <source>
        <dbReference type="ARBA" id="ARBA00005458"/>
    </source>
</evidence>
<proteinExistence type="inferred from homology"/>
<comment type="similarity">
    <text evidence="5">Belongs to the TAM41 family.</text>
</comment>
<evidence type="ECO:0000256" key="19">
    <source>
        <dbReference type="ARBA" id="ARBA00031502"/>
    </source>
</evidence>
<evidence type="ECO:0000256" key="17">
    <source>
        <dbReference type="ARBA" id="ARBA00023264"/>
    </source>
</evidence>
<reference evidence="21" key="1">
    <citation type="submission" date="2025-08" db="UniProtKB">
        <authorList>
            <consortium name="RefSeq"/>
        </authorList>
    </citation>
    <scope>IDENTIFICATION</scope>
    <source>
        <tissue evidence="21">Muscle</tissue>
    </source>
</reference>
<gene>
    <name evidence="21" type="primary">LOC111083037</name>
</gene>
<keyword evidence="9" id="KW-0808">Transferase</keyword>
<keyword evidence="17" id="KW-1208">Phospholipid metabolism</keyword>
<protein>
    <recommendedName>
        <fullName evidence="7">Phosphatidate cytidylyltransferase, mitochondrial</fullName>
        <ecNumber evidence="6">2.7.7.41</ecNumber>
    </recommendedName>
    <alternativeName>
        <fullName evidence="18">CDP-diacylglycerol synthase</fullName>
    </alternativeName>
    <alternativeName>
        <fullName evidence="19">Mitochondrial translocator assembly and maintenance protein 41 homolog</fullName>
    </alternativeName>
</protein>
<keyword evidence="16" id="KW-0594">Phospholipid biosynthesis</keyword>
<evidence type="ECO:0000256" key="11">
    <source>
        <dbReference type="ARBA" id="ARBA00022792"/>
    </source>
</evidence>
<evidence type="ECO:0000256" key="10">
    <source>
        <dbReference type="ARBA" id="ARBA00022695"/>
    </source>
</evidence>
<evidence type="ECO:0000256" key="18">
    <source>
        <dbReference type="ARBA" id="ARBA00029893"/>
    </source>
</evidence>
<keyword evidence="10" id="KW-0548">Nucleotidyltransferase</keyword>
<dbReference type="GeneID" id="111083037"/>
<keyword evidence="20" id="KW-1185">Reference proteome</keyword>
<keyword evidence="14" id="KW-0496">Mitochondrion</keyword>
<dbReference type="EC" id="2.7.7.41" evidence="6"/>
<keyword evidence="12" id="KW-0460">Magnesium</keyword>
<dbReference type="InterPro" id="IPR015222">
    <property type="entry name" value="Tam41"/>
</dbReference>
<keyword evidence="8" id="KW-0444">Lipid biosynthesis</keyword>
<evidence type="ECO:0000256" key="12">
    <source>
        <dbReference type="ARBA" id="ARBA00022842"/>
    </source>
</evidence>
<evidence type="ECO:0000256" key="3">
    <source>
        <dbReference type="ARBA" id="ARBA00005119"/>
    </source>
</evidence>
<comment type="cofactor">
    <cofactor evidence="1">
        <name>Mg(2+)</name>
        <dbReference type="ChEBI" id="CHEBI:18420"/>
    </cofactor>
</comment>
<comment type="pathway">
    <text evidence="3">Phospholipid metabolism; CDP-diacylglycerol biosynthesis; CDP-diacylglycerol from sn-glycerol 3-phosphate: step 3/3.</text>
</comment>
<evidence type="ECO:0000256" key="16">
    <source>
        <dbReference type="ARBA" id="ARBA00023209"/>
    </source>
</evidence>
<evidence type="ECO:0000256" key="4">
    <source>
        <dbReference type="ARBA" id="ARBA00005189"/>
    </source>
</evidence>
<sequence length="96" mass="11181">MNNQLHHLNLLPKKVQHHLYIAYNKDGRHHDVEDVMRALANDIECGDMVALAVRDIVWQSSWSQSLKGIFTAGIYKSLKYSFRKLVKMVKSMKTLR</sequence>
<keyword evidence="15" id="KW-0472">Membrane</keyword>
<evidence type="ECO:0000256" key="9">
    <source>
        <dbReference type="ARBA" id="ARBA00022679"/>
    </source>
</evidence>
<keyword evidence="13" id="KW-0443">Lipid metabolism</keyword>
<evidence type="ECO:0000256" key="13">
    <source>
        <dbReference type="ARBA" id="ARBA00023098"/>
    </source>
</evidence>
<evidence type="ECO:0000256" key="15">
    <source>
        <dbReference type="ARBA" id="ARBA00023136"/>
    </source>
</evidence>
<organism evidence="20 21">
    <name type="scientific">Limulus polyphemus</name>
    <name type="common">Atlantic horseshoe crab</name>
    <dbReference type="NCBI Taxonomy" id="6850"/>
    <lineage>
        <taxon>Eukaryota</taxon>
        <taxon>Metazoa</taxon>
        <taxon>Ecdysozoa</taxon>
        <taxon>Arthropoda</taxon>
        <taxon>Chelicerata</taxon>
        <taxon>Merostomata</taxon>
        <taxon>Xiphosura</taxon>
        <taxon>Limulidae</taxon>
        <taxon>Limulus</taxon>
    </lineage>
</organism>
<accession>A0ABM1RUA1</accession>
<evidence type="ECO:0000256" key="7">
    <source>
        <dbReference type="ARBA" id="ARBA00018337"/>
    </source>
</evidence>
<name>A0ABM1RUA1_LIMPO</name>
<evidence type="ECO:0000256" key="14">
    <source>
        <dbReference type="ARBA" id="ARBA00023128"/>
    </source>
</evidence>
<keyword evidence="11" id="KW-0999">Mitochondrion inner membrane</keyword>
<comment type="pathway">
    <text evidence="4">Lipid metabolism.</text>
</comment>